<dbReference type="RefSeq" id="WP_166050182.1">
    <property type="nucleotide sequence ID" value="NZ_JAAMPJ010000007.1"/>
</dbReference>
<dbReference type="SUPFAM" id="SSF52922">
    <property type="entry name" value="TK C-terminal domain-like"/>
    <property type="match status" value="1"/>
</dbReference>
<proteinExistence type="predicted"/>
<dbReference type="AlphaFoldDB" id="A0A7C9VVX5"/>
<keyword evidence="5" id="KW-1185">Reference proteome</keyword>
<sequence>MLLVATGSEVQFALGARKLLADDGITARVVSMPCRERFAVQDLSYQDEVLQPGVRARVSVEDAVGQGWRDVVGDGGRIVSLKHVGASTHHWRPFDEFGITATAVAAAAHDCLRDAVTMVRPGGARQTSAPTTGGTGDRPA</sequence>
<protein>
    <recommendedName>
        <fullName evidence="3">Transketolase-like C-terminal domain-containing protein</fullName>
    </recommendedName>
</protein>
<feature type="domain" description="Transketolase-like C-terminal" evidence="3">
    <location>
        <begin position="2"/>
        <end position="100"/>
    </location>
</feature>
<organism evidence="4 5">
    <name type="scientific">Lentzea alba</name>
    <dbReference type="NCBI Taxonomy" id="2714351"/>
    <lineage>
        <taxon>Bacteria</taxon>
        <taxon>Bacillati</taxon>
        <taxon>Actinomycetota</taxon>
        <taxon>Actinomycetes</taxon>
        <taxon>Pseudonocardiales</taxon>
        <taxon>Pseudonocardiaceae</taxon>
        <taxon>Lentzea</taxon>
    </lineage>
</organism>
<accession>A0A7C9VVX5</accession>
<evidence type="ECO:0000256" key="2">
    <source>
        <dbReference type="ARBA" id="ARBA00022842"/>
    </source>
</evidence>
<dbReference type="GO" id="GO:0046872">
    <property type="term" value="F:metal ion binding"/>
    <property type="evidence" value="ECO:0007669"/>
    <property type="project" value="UniProtKB-KW"/>
</dbReference>
<gene>
    <name evidence="4" type="ORF">G7043_25135</name>
</gene>
<dbReference type="InterPro" id="IPR033247">
    <property type="entry name" value="Transketolase_fam"/>
</dbReference>
<reference evidence="4 5" key="1">
    <citation type="submission" date="2020-03" db="EMBL/GenBank/DDBJ databases">
        <title>Isolation and identification of active actinomycetes.</title>
        <authorList>
            <person name="Sun X."/>
        </authorList>
    </citation>
    <scope>NUCLEOTIDE SEQUENCE [LARGE SCALE GENOMIC DNA]</scope>
    <source>
        <strain evidence="4 5">NEAU-D13</strain>
    </source>
</reference>
<name>A0A7C9VVX5_9PSEU</name>
<dbReference type="GO" id="GO:0006098">
    <property type="term" value="P:pentose-phosphate shunt"/>
    <property type="evidence" value="ECO:0007669"/>
    <property type="project" value="TreeGrafter"/>
</dbReference>
<dbReference type="GO" id="GO:0004802">
    <property type="term" value="F:transketolase activity"/>
    <property type="evidence" value="ECO:0007669"/>
    <property type="project" value="TreeGrafter"/>
</dbReference>
<dbReference type="GO" id="GO:0005829">
    <property type="term" value="C:cytosol"/>
    <property type="evidence" value="ECO:0007669"/>
    <property type="project" value="TreeGrafter"/>
</dbReference>
<dbReference type="Pfam" id="PF22613">
    <property type="entry name" value="Transketolase_C_1"/>
    <property type="match status" value="1"/>
</dbReference>
<dbReference type="InterPro" id="IPR009014">
    <property type="entry name" value="Transketo_C/PFOR_II"/>
</dbReference>
<dbReference type="PANTHER" id="PTHR43522">
    <property type="entry name" value="TRANSKETOLASE"/>
    <property type="match status" value="1"/>
</dbReference>
<evidence type="ECO:0000259" key="3">
    <source>
        <dbReference type="Pfam" id="PF22613"/>
    </source>
</evidence>
<dbReference type="InterPro" id="IPR055152">
    <property type="entry name" value="Transketolase-like_C_2"/>
</dbReference>
<dbReference type="PANTHER" id="PTHR43522:SF2">
    <property type="entry name" value="TRANSKETOLASE 1-RELATED"/>
    <property type="match status" value="1"/>
</dbReference>
<dbReference type="Proteomes" id="UP000481360">
    <property type="component" value="Unassembled WGS sequence"/>
</dbReference>
<dbReference type="Gene3D" id="3.40.50.920">
    <property type="match status" value="1"/>
</dbReference>
<keyword evidence="2" id="KW-0460">Magnesium</keyword>
<evidence type="ECO:0000313" key="5">
    <source>
        <dbReference type="Proteomes" id="UP000481360"/>
    </source>
</evidence>
<keyword evidence="1" id="KW-0479">Metal-binding</keyword>
<dbReference type="EMBL" id="JAAMPJ010000007">
    <property type="protein sequence ID" value="NGY62216.1"/>
    <property type="molecule type" value="Genomic_DNA"/>
</dbReference>
<evidence type="ECO:0000313" key="4">
    <source>
        <dbReference type="EMBL" id="NGY62216.1"/>
    </source>
</evidence>
<evidence type="ECO:0000256" key="1">
    <source>
        <dbReference type="ARBA" id="ARBA00022723"/>
    </source>
</evidence>
<comment type="caution">
    <text evidence="4">The sequence shown here is derived from an EMBL/GenBank/DDBJ whole genome shotgun (WGS) entry which is preliminary data.</text>
</comment>